<evidence type="ECO:0000313" key="3">
    <source>
        <dbReference type="Proteomes" id="UP001206925"/>
    </source>
</evidence>
<name>A0AAD5D5I1_AMBAR</name>
<dbReference type="GO" id="GO:0005737">
    <property type="term" value="C:cytoplasm"/>
    <property type="evidence" value="ECO:0007669"/>
    <property type="project" value="TreeGrafter"/>
</dbReference>
<comment type="caution">
    <text evidence="2">The sequence shown here is derived from an EMBL/GenBank/DDBJ whole genome shotgun (WGS) entry which is preliminary data.</text>
</comment>
<evidence type="ECO:0000256" key="1">
    <source>
        <dbReference type="ARBA" id="ARBA00022912"/>
    </source>
</evidence>
<dbReference type="SUPFAM" id="SSF52799">
    <property type="entry name" value="(Phosphotyrosine protein) phosphatases II"/>
    <property type="match status" value="1"/>
</dbReference>
<sequence length="85" mass="9356">MDELLRAFKAAKDIKDDIPSQIEEGLYLGSLEAANNKTLLKTLNVTHILTVASSIPPPYPNDFTYKTVDGKMLLLLINAIVPCIL</sequence>
<dbReference type="PANTHER" id="PTHR10159">
    <property type="entry name" value="DUAL SPECIFICITY PROTEIN PHOSPHATASE"/>
    <property type="match status" value="1"/>
</dbReference>
<dbReference type="CDD" id="cd14498">
    <property type="entry name" value="DSP"/>
    <property type="match status" value="1"/>
</dbReference>
<dbReference type="GO" id="GO:0008330">
    <property type="term" value="F:protein tyrosine/threonine phosphatase activity"/>
    <property type="evidence" value="ECO:0007669"/>
    <property type="project" value="TreeGrafter"/>
</dbReference>
<dbReference type="EMBL" id="JAMZMK010003880">
    <property type="protein sequence ID" value="KAI7754323.1"/>
    <property type="molecule type" value="Genomic_DNA"/>
</dbReference>
<dbReference type="GO" id="GO:0033550">
    <property type="term" value="F:MAP kinase tyrosine phosphatase activity"/>
    <property type="evidence" value="ECO:0007669"/>
    <property type="project" value="TreeGrafter"/>
</dbReference>
<dbReference type="Proteomes" id="UP001206925">
    <property type="component" value="Unassembled WGS sequence"/>
</dbReference>
<keyword evidence="1" id="KW-0904">Protein phosphatase</keyword>
<dbReference type="GO" id="GO:0017017">
    <property type="term" value="F:MAP kinase tyrosine/serine/threonine phosphatase activity"/>
    <property type="evidence" value="ECO:0007669"/>
    <property type="project" value="TreeGrafter"/>
</dbReference>
<gene>
    <name evidence="2" type="ORF">M8C21_009065</name>
</gene>
<dbReference type="Gene3D" id="3.90.190.10">
    <property type="entry name" value="Protein tyrosine phosphatase superfamily"/>
    <property type="match status" value="1"/>
</dbReference>
<dbReference type="PANTHER" id="PTHR10159:SF511">
    <property type="entry name" value="DUAL SPECIFICITY PROTEIN PHOSPHATASE 1"/>
    <property type="match status" value="1"/>
</dbReference>
<protein>
    <submittedName>
        <fullName evidence="2">Uncharacterized protein</fullName>
    </submittedName>
</protein>
<dbReference type="InterPro" id="IPR029021">
    <property type="entry name" value="Prot-tyrosine_phosphatase-like"/>
</dbReference>
<feature type="non-terminal residue" evidence="2">
    <location>
        <position position="1"/>
    </location>
</feature>
<keyword evidence="1" id="KW-0378">Hydrolase</keyword>
<reference evidence="2" key="1">
    <citation type="submission" date="2022-06" db="EMBL/GenBank/DDBJ databases">
        <title>Uncovering the hologenomic basis of an extraordinary plant invasion.</title>
        <authorList>
            <person name="Bieker V.C."/>
            <person name="Martin M.D."/>
            <person name="Gilbert T."/>
            <person name="Hodgins K."/>
            <person name="Battlay P."/>
            <person name="Petersen B."/>
            <person name="Wilson J."/>
        </authorList>
    </citation>
    <scope>NUCLEOTIDE SEQUENCE</scope>
    <source>
        <strain evidence="2">AA19_3_7</strain>
        <tissue evidence="2">Leaf</tissue>
    </source>
</reference>
<organism evidence="2 3">
    <name type="scientific">Ambrosia artemisiifolia</name>
    <name type="common">Common ragweed</name>
    <dbReference type="NCBI Taxonomy" id="4212"/>
    <lineage>
        <taxon>Eukaryota</taxon>
        <taxon>Viridiplantae</taxon>
        <taxon>Streptophyta</taxon>
        <taxon>Embryophyta</taxon>
        <taxon>Tracheophyta</taxon>
        <taxon>Spermatophyta</taxon>
        <taxon>Magnoliopsida</taxon>
        <taxon>eudicotyledons</taxon>
        <taxon>Gunneridae</taxon>
        <taxon>Pentapetalae</taxon>
        <taxon>asterids</taxon>
        <taxon>campanulids</taxon>
        <taxon>Asterales</taxon>
        <taxon>Asteraceae</taxon>
        <taxon>Asteroideae</taxon>
        <taxon>Heliantheae alliance</taxon>
        <taxon>Heliantheae</taxon>
        <taxon>Ambrosia</taxon>
    </lineage>
</organism>
<dbReference type="AlphaFoldDB" id="A0AAD5D5I1"/>
<keyword evidence="3" id="KW-1185">Reference proteome</keyword>
<dbReference type="GO" id="GO:0043409">
    <property type="term" value="P:negative regulation of MAPK cascade"/>
    <property type="evidence" value="ECO:0007669"/>
    <property type="project" value="TreeGrafter"/>
</dbReference>
<accession>A0AAD5D5I1</accession>
<proteinExistence type="predicted"/>
<evidence type="ECO:0000313" key="2">
    <source>
        <dbReference type="EMBL" id="KAI7754323.1"/>
    </source>
</evidence>